<dbReference type="AlphaFoldDB" id="A0AAJ1U4C5"/>
<evidence type="ECO:0008006" key="4">
    <source>
        <dbReference type="Google" id="ProtNLM"/>
    </source>
</evidence>
<feature type="coiled-coil region" evidence="1">
    <location>
        <begin position="77"/>
        <end position="104"/>
    </location>
</feature>
<reference evidence="2" key="2">
    <citation type="submission" date="2023-04" db="EMBL/GenBank/DDBJ databases">
        <title>'Rhodoalgimonas zhirmunskyi' gen. nov., isolated from a red alga.</title>
        <authorList>
            <person name="Nedashkovskaya O.I."/>
            <person name="Otstavnykh N.Y."/>
            <person name="Bystritskaya E.P."/>
            <person name="Balabanova L.A."/>
            <person name="Isaeva M.P."/>
        </authorList>
    </citation>
    <scope>NUCLEOTIDE SEQUENCE</scope>
    <source>
        <strain evidence="2">10Alg 79</strain>
    </source>
</reference>
<comment type="caution">
    <text evidence="2">The sequence shown here is derived from an EMBL/GenBank/DDBJ whole genome shotgun (WGS) entry which is preliminary data.</text>
</comment>
<accession>A0AAJ1U4C5</accession>
<keyword evidence="1" id="KW-0175">Coiled coil</keyword>
<dbReference type="Gene3D" id="1.25.40.10">
    <property type="entry name" value="Tetratricopeptide repeat domain"/>
    <property type="match status" value="1"/>
</dbReference>
<evidence type="ECO:0000256" key="1">
    <source>
        <dbReference type="SAM" id="Coils"/>
    </source>
</evidence>
<dbReference type="RefSeq" id="WP_317624568.1">
    <property type="nucleotide sequence ID" value="NZ_JANFFA010000001.1"/>
</dbReference>
<name>A0AAJ1U4C5_9RHOB</name>
<dbReference type="EMBL" id="JANFFA010000001">
    <property type="protein sequence ID" value="MDQ2092960.1"/>
    <property type="molecule type" value="Genomic_DNA"/>
</dbReference>
<dbReference type="InterPro" id="IPR011990">
    <property type="entry name" value="TPR-like_helical_dom_sf"/>
</dbReference>
<keyword evidence="3" id="KW-1185">Reference proteome</keyword>
<sequence>MSSKPYRELAERYFVDDLPGASRPGARLYGILERIDSGQTISAIAQSFLEQTGLRALCELASGEIDLEAFGSRAAPEKLARTQAVRLKEEADAAESARKAAAMDAAIKARFQAMANDPAFRRKREAKELRGRYGLGFVEPEHYPRVIKLLKQIDGGKRLEAADIAWLMTESVDCWTDEIRETYHRLEAEGLAEEWRRNGDLWAAVNASGHWRKADEPLESLKITDEGLKRIGSAPKIRSALCTTRGGAMRDLGRLAEAEVMGRDAHDLAPKDFRPCTLLGALAMQRGDFQSGQEWYQKAEGLGADLHAIDQDLRSVMVSAASEVREGLCAFLLSRDPKRYAWARRWIGSSDLDGKHAIKGDKRSAN</sequence>
<protein>
    <recommendedName>
        <fullName evidence="4">Tetratricopeptide repeat protein</fullName>
    </recommendedName>
</protein>
<gene>
    <name evidence="2" type="ORF">NOI20_02425</name>
</gene>
<dbReference type="Proteomes" id="UP001227162">
    <property type="component" value="Unassembled WGS sequence"/>
</dbReference>
<proteinExistence type="predicted"/>
<dbReference type="SUPFAM" id="SSF48452">
    <property type="entry name" value="TPR-like"/>
    <property type="match status" value="1"/>
</dbReference>
<evidence type="ECO:0000313" key="2">
    <source>
        <dbReference type="EMBL" id="MDQ2092960.1"/>
    </source>
</evidence>
<reference evidence="2" key="1">
    <citation type="submission" date="2022-07" db="EMBL/GenBank/DDBJ databases">
        <authorList>
            <person name="Otstavnykh N."/>
            <person name="Isaeva M."/>
            <person name="Bystritskaya E."/>
        </authorList>
    </citation>
    <scope>NUCLEOTIDE SEQUENCE</scope>
    <source>
        <strain evidence="2">10Alg 79</strain>
    </source>
</reference>
<organism evidence="2 3">
    <name type="scientific">Rhodalgimonas zhirmunskyi</name>
    <dbReference type="NCBI Taxonomy" id="2964767"/>
    <lineage>
        <taxon>Bacteria</taxon>
        <taxon>Pseudomonadati</taxon>
        <taxon>Pseudomonadota</taxon>
        <taxon>Alphaproteobacteria</taxon>
        <taxon>Rhodobacterales</taxon>
        <taxon>Roseobacteraceae</taxon>
        <taxon>Rhodalgimonas</taxon>
    </lineage>
</organism>
<evidence type="ECO:0000313" key="3">
    <source>
        <dbReference type="Proteomes" id="UP001227162"/>
    </source>
</evidence>